<protein>
    <submittedName>
        <fullName evidence="2">Uncharacterized protein</fullName>
    </submittedName>
</protein>
<proteinExistence type="predicted"/>
<name>A0AAE1CEA5_9PEZI</name>
<organism evidence="2 3">
    <name type="scientific">Podospora appendiculata</name>
    <dbReference type="NCBI Taxonomy" id="314037"/>
    <lineage>
        <taxon>Eukaryota</taxon>
        <taxon>Fungi</taxon>
        <taxon>Dikarya</taxon>
        <taxon>Ascomycota</taxon>
        <taxon>Pezizomycotina</taxon>
        <taxon>Sordariomycetes</taxon>
        <taxon>Sordariomycetidae</taxon>
        <taxon>Sordariales</taxon>
        <taxon>Podosporaceae</taxon>
        <taxon>Podospora</taxon>
    </lineage>
</organism>
<dbReference type="Proteomes" id="UP001270362">
    <property type="component" value="Unassembled WGS sequence"/>
</dbReference>
<evidence type="ECO:0000256" key="1">
    <source>
        <dbReference type="SAM" id="MobiDB-lite"/>
    </source>
</evidence>
<evidence type="ECO:0000313" key="3">
    <source>
        <dbReference type="Proteomes" id="UP001270362"/>
    </source>
</evidence>
<sequence length="249" mass="27563">MANIMLGAYKLKRPRSPAPPSRGPRKAVKTSGPELKDPSRFCGRVINRRNDNSVDHSEEIIAANDAAARKSTARHLHYVGFTDISTPRIRDAHVIHAGGAIGHLFHRPSLKPGWNGTGEEVVIGRYIEPVINHDLAHGVSILRQLISSETICEPGLRLSPTSTIQELHSTIKSASQSSPTHSRWLGVWMMRATRMLNSPRERASIPSVEMVTSSRTLSWSSSPSPMRLTTFPVLMSSLRSTGFHARRVW</sequence>
<keyword evidence="3" id="KW-1185">Reference proteome</keyword>
<feature type="region of interest" description="Disordered" evidence="1">
    <location>
        <begin position="9"/>
        <end position="40"/>
    </location>
</feature>
<reference evidence="2" key="1">
    <citation type="journal article" date="2023" name="Mol. Phylogenet. Evol.">
        <title>Genome-scale phylogeny and comparative genomics of the fungal order Sordariales.</title>
        <authorList>
            <person name="Hensen N."/>
            <person name="Bonometti L."/>
            <person name="Westerberg I."/>
            <person name="Brannstrom I.O."/>
            <person name="Guillou S."/>
            <person name="Cros-Aarteil S."/>
            <person name="Calhoun S."/>
            <person name="Haridas S."/>
            <person name="Kuo A."/>
            <person name="Mondo S."/>
            <person name="Pangilinan J."/>
            <person name="Riley R."/>
            <person name="LaButti K."/>
            <person name="Andreopoulos B."/>
            <person name="Lipzen A."/>
            <person name="Chen C."/>
            <person name="Yan M."/>
            <person name="Daum C."/>
            <person name="Ng V."/>
            <person name="Clum A."/>
            <person name="Steindorff A."/>
            <person name="Ohm R.A."/>
            <person name="Martin F."/>
            <person name="Silar P."/>
            <person name="Natvig D.O."/>
            <person name="Lalanne C."/>
            <person name="Gautier V."/>
            <person name="Ament-Velasquez S.L."/>
            <person name="Kruys A."/>
            <person name="Hutchinson M.I."/>
            <person name="Powell A.J."/>
            <person name="Barry K."/>
            <person name="Miller A.N."/>
            <person name="Grigoriev I.V."/>
            <person name="Debuchy R."/>
            <person name="Gladieux P."/>
            <person name="Hiltunen Thoren M."/>
            <person name="Johannesson H."/>
        </authorList>
    </citation>
    <scope>NUCLEOTIDE SEQUENCE</scope>
    <source>
        <strain evidence="2">CBS 314.62</strain>
    </source>
</reference>
<gene>
    <name evidence="2" type="ORF">B0T22DRAFT_463435</name>
</gene>
<dbReference type="AlphaFoldDB" id="A0AAE1CEA5"/>
<evidence type="ECO:0000313" key="2">
    <source>
        <dbReference type="EMBL" id="KAK3690346.1"/>
    </source>
</evidence>
<reference evidence="2" key="2">
    <citation type="submission" date="2023-06" db="EMBL/GenBank/DDBJ databases">
        <authorList>
            <consortium name="Lawrence Berkeley National Laboratory"/>
            <person name="Haridas S."/>
            <person name="Hensen N."/>
            <person name="Bonometti L."/>
            <person name="Westerberg I."/>
            <person name="Brannstrom I.O."/>
            <person name="Guillou S."/>
            <person name="Cros-Aarteil S."/>
            <person name="Calhoun S."/>
            <person name="Kuo A."/>
            <person name="Mondo S."/>
            <person name="Pangilinan J."/>
            <person name="Riley R."/>
            <person name="Labutti K."/>
            <person name="Andreopoulos B."/>
            <person name="Lipzen A."/>
            <person name="Chen C."/>
            <person name="Yanf M."/>
            <person name="Daum C."/>
            <person name="Ng V."/>
            <person name="Clum A."/>
            <person name="Steindorff A."/>
            <person name="Ohm R."/>
            <person name="Martin F."/>
            <person name="Silar P."/>
            <person name="Natvig D."/>
            <person name="Lalanne C."/>
            <person name="Gautier V."/>
            <person name="Ament-Velasquez S.L."/>
            <person name="Kruys A."/>
            <person name="Hutchinson M.I."/>
            <person name="Powell A.J."/>
            <person name="Barry K."/>
            <person name="Miller A.N."/>
            <person name="Grigoriev I.V."/>
            <person name="Debuchy R."/>
            <person name="Gladieux P."/>
            <person name="Thoren M.H."/>
            <person name="Johannesson H."/>
        </authorList>
    </citation>
    <scope>NUCLEOTIDE SEQUENCE</scope>
    <source>
        <strain evidence="2">CBS 314.62</strain>
    </source>
</reference>
<dbReference type="EMBL" id="JAULSO010000002">
    <property type="protein sequence ID" value="KAK3690346.1"/>
    <property type="molecule type" value="Genomic_DNA"/>
</dbReference>
<accession>A0AAE1CEA5</accession>
<comment type="caution">
    <text evidence="2">The sequence shown here is derived from an EMBL/GenBank/DDBJ whole genome shotgun (WGS) entry which is preliminary data.</text>
</comment>